<accession>A0ABM1G558</accession>
<name>A0ABM1G558_SOLPN</name>
<evidence type="ECO:0000313" key="1">
    <source>
        <dbReference type="Proteomes" id="UP000694930"/>
    </source>
</evidence>
<gene>
    <name evidence="2" type="primary">LOC107011238</name>
</gene>
<dbReference type="RefSeq" id="XP_015066139.1">
    <property type="nucleotide sequence ID" value="XM_015210653.1"/>
</dbReference>
<dbReference type="InterPro" id="IPR044678">
    <property type="entry name" value="COR27/28"/>
</dbReference>
<proteinExistence type="predicted"/>
<reference evidence="1" key="1">
    <citation type="journal article" date="2014" name="Nat. Genet.">
        <title>The genome of the stress-tolerant wild tomato species Solanum pennellii.</title>
        <authorList>
            <person name="Bolger A."/>
            <person name="Scossa F."/>
            <person name="Bolger M.E."/>
            <person name="Lanz C."/>
            <person name="Maumus F."/>
            <person name="Tohge T."/>
            <person name="Quesneville H."/>
            <person name="Alseekh S."/>
            <person name="Sorensen I."/>
            <person name="Lichtenstein G."/>
            <person name="Fich E.A."/>
            <person name="Conte M."/>
            <person name="Keller H."/>
            <person name="Schneeberger K."/>
            <person name="Schwacke R."/>
            <person name="Ofner I."/>
            <person name="Vrebalov J."/>
            <person name="Xu Y."/>
            <person name="Osorio S."/>
            <person name="Aflitos S.A."/>
            <person name="Schijlen E."/>
            <person name="Jimenez-Gomez J.M."/>
            <person name="Ryngajllo M."/>
            <person name="Kimura S."/>
            <person name="Kumar R."/>
            <person name="Koenig D."/>
            <person name="Headland L.R."/>
            <person name="Maloof J.N."/>
            <person name="Sinha N."/>
            <person name="van Ham R.C."/>
            <person name="Lankhorst R.K."/>
            <person name="Mao L."/>
            <person name="Vogel A."/>
            <person name="Arsova B."/>
            <person name="Panstruga R."/>
            <person name="Fei Z."/>
            <person name="Rose J.K."/>
            <person name="Zamir D."/>
            <person name="Carrari F."/>
            <person name="Giovannoni J.J."/>
            <person name="Weigel D."/>
            <person name="Usadel B."/>
            <person name="Fernie A.R."/>
        </authorList>
    </citation>
    <scope>NUCLEOTIDE SEQUENCE [LARGE SCALE GENOMIC DNA]</scope>
    <source>
        <strain evidence="1">cv. LA0716</strain>
    </source>
</reference>
<dbReference type="PANTHER" id="PTHR33676:SF14">
    <property type="match status" value="1"/>
</dbReference>
<sequence length="255" mass="28682">MEESYRKERPASSSSESCANELTRLNSGELSSSIADFKDTLLQSENATKEKYTGWTNTKHNAFLDCLESSFVKQLHRSMALRAGSVEMNLSCRNLSEELSAHVNKASKQLPFLHHGSWKKIKTVRQPPVVYIAADSHDCLKYLRGDGHHQVMDSQFCSDLLCKGKQTRDERSSSSCVYKTISNLIPSKPGELQKTVCRVTEGSGQNFLDEDLDENSRCKKMKTASVDSTEQEQVVPTRNTRVQELLVPCSRKITK</sequence>
<reference evidence="2" key="2">
    <citation type="submission" date="2025-08" db="UniProtKB">
        <authorList>
            <consortium name="RefSeq"/>
        </authorList>
    </citation>
    <scope>IDENTIFICATION</scope>
</reference>
<protein>
    <submittedName>
        <fullName evidence="2">Uncharacterized protein LOC107011238</fullName>
    </submittedName>
</protein>
<dbReference type="PANTHER" id="PTHR33676">
    <property type="entry name" value="COLD REGULATED PROTEIN 27"/>
    <property type="match status" value="1"/>
</dbReference>
<dbReference type="GeneID" id="107011238"/>
<organism evidence="1 2">
    <name type="scientific">Solanum pennellii</name>
    <name type="common">Tomato</name>
    <name type="synonym">Lycopersicon pennellii</name>
    <dbReference type="NCBI Taxonomy" id="28526"/>
    <lineage>
        <taxon>Eukaryota</taxon>
        <taxon>Viridiplantae</taxon>
        <taxon>Streptophyta</taxon>
        <taxon>Embryophyta</taxon>
        <taxon>Tracheophyta</taxon>
        <taxon>Spermatophyta</taxon>
        <taxon>Magnoliopsida</taxon>
        <taxon>eudicotyledons</taxon>
        <taxon>Gunneridae</taxon>
        <taxon>Pentapetalae</taxon>
        <taxon>asterids</taxon>
        <taxon>lamiids</taxon>
        <taxon>Solanales</taxon>
        <taxon>Solanaceae</taxon>
        <taxon>Solanoideae</taxon>
        <taxon>Solaneae</taxon>
        <taxon>Solanum</taxon>
        <taxon>Solanum subgen. Lycopersicon</taxon>
    </lineage>
</organism>
<dbReference type="Proteomes" id="UP000694930">
    <property type="component" value="Chromosome 1"/>
</dbReference>
<keyword evidence="1" id="KW-1185">Reference proteome</keyword>
<evidence type="ECO:0000313" key="2">
    <source>
        <dbReference type="RefSeq" id="XP_015066139.1"/>
    </source>
</evidence>